<organism evidence="1 2">
    <name type="scientific">Streptomyces albireticuli</name>
    <dbReference type="NCBI Taxonomy" id="1940"/>
    <lineage>
        <taxon>Bacteria</taxon>
        <taxon>Bacillati</taxon>
        <taxon>Actinomycetota</taxon>
        <taxon>Actinomycetes</taxon>
        <taxon>Kitasatosporales</taxon>
        <taxon>Streptomycetaceae</taxon>
        <taxon>Streptomyces</taxon>
    </lineage>
</organism>
<keyword evidence="1" id="KW-0808">Transferase</keyword>
<dbReference type="GO" id="GO:0008168">
    <property type="term" value="F:methyltransferase activity"/>
    <property type="evidence" value="ECO:0007669"/>
    <property type="project" value="UniProtKB-KW"/>
</dbReference>
<dbReference type="KEGG" id="salj:SMD11_3951"/>
<proteinExistence type="predicted"/>
<reference evidence="1 2" key="1">
    <citation type="submission" date="2017-06" db="EMBL/GenBank/DDBJ databases">
        <title>Streptomyces albireticuli Genome sequencing and assembly.</title>
        <authorList>
            <person name="Wang Y."/>
            <person name="Du B."/>
            <person name="Ding Y."/>
            <person name="Liu H."/>
            <person name="Hou Q."/>
            <person name="Liu K."/>
            <person name="Yao L."/>
            <person name="Wang C."/>
        </authorList>
    </citation>
    <scope>NUCLEOTIDE SEQUENCE [LARGE SCALE GENOMIC DNA]</scope>
    <source>
        <strain evidence="1 2">MDJK11</strain>
    </source>
</reference>
<sequence>MNRTQEVARLRAGYQRELALGTERFHAPGRTTCPWCGSSRLRTRLRTADLLQHKPGAFVVDQCRDCSHSFQNPQLTPEGLDFYYRDYYDGLGVAHSDWLFGPRGSRKRYLASARALLPFGTPRRWLDVGTGHGHFPRAAGTVHPATVFDGLDRSAGVDEAKREGRIAEAYRGLLTELAPKLEGRYDVVSMFHYLEHSIDPRAELAAAKTLLAPGGRLIIEVPDPECAMSRILGRWWIPYLQPQHLHLFPFANLHRELESLGFTVVATERYEPHTAVDLTCAAALALGHVLPPADEPWHARPPSGRQRVARTALFWSAFPLLAGVYGLDRALAPVLSRTGFSNAYRIVVRRGVAA</sequence>
<name>A0A1Z2L5K8_9ACTN</name>
<dbReference type="Gene3D" id="3.40.50.150">
    <property type="entry name" value="Vaccinia Virus protein VP39"/>
    <property type="match status" value="1"/>
</dbReference>
<dbReference type="Pfam" id="PF13489">
    <property type="entry name" value="Methyltransf_23"/>
    <property type="match status" value="1"/>
</dbReference>
<dbReference type="RefSeq" id="WP_087927661.1">
    <property type="nucleotide sequence ID" value="NZ_CP021744.1"/>
</dbReference>
<dbReference type="Proteomes" id="UP000195755">
    <property type="component" value="Chromosome"/>
</dbReference>
<dbReference type="InterPro" id="IPR029063">
    <property type="entry name" value="SAM-dependent_MTases_sf"/>
</dbReference>
<evidence type="ECO:0000313" key="2">
    <source>
        <dbReference type="Proteomes" id="UP000195755"/>
    </source>
</evidence>
<gene>
    <name evidence="1" type="ORF">SMD11_3951</name>
</gene>
<keyword evidence="1" id="KW-0489">Methyltransferase</keyword>
<dbReference type="GO" id="GO:0032259">
    <property type="term" value="P:methylation"/>
    <property type="evidence" value="ECO:0007669"/>
    <property type="project" value="UniProtKB-KW"/>
</dbReference>
<protein>
    <submittedName>
        <fullName evidence="1">Methyltransferase type 12</fullName>
    </submittedName>
</protein>
<dbReference type="EMBL" id="CP021744">
    <property type="protein sequence ID" value="ARZ69566.1"/>
    <property type="molecule type" value="Genomic_DNA"/>
</dbReference>
<evidence type="ECO:0000313" key="1">
    <source>
        <dbReference type="EMBL" id="ARZ69566.1"/>
    </source>
</evidence>
<dbReference type="CDD" id="cd02440">
    <property type="entry name" value="AdoMet_MTases"/>
    <property type="match status" value="1"/>
</dbReference>
<accession>A0A1Z2L5K8</accession>
<dbReference type="OrthoDB" id="3779937at2"/>
<dbReference type="AlphaFoldDB" id="A0A1Z2L5K8"/>
<dbReference type="SUPFAM" id="SSF53335">
    <property type="entry name" value="S-adenosyl-L-methionine-dependent methyltransferases"/>
    <property type="match status" value="1"/>
</dbReference>